<protein>
    <submittedName>
        <fullName evidence="1">Uncharacterized protein</fullName>
    </submittedName>
</protein>
<dbReference type="Proteomes" id="UP000005237">
    <property type="component" value="Unassembled WGS sequence"/>
</dbReference>
<reference evidence="1" key="2">
    <citation type="submission" date="2022-06" db="UniProtKB">
        <authorList>
            <consortium name="EnsemblMetazoa"/>
        </authorList>
    </citation>
    <scope>IDENTIFICATION</scope>
    <source>
        <strain evidence="1">DF5081</strain>
    </source>
</reference>
<reference evidence="2" key="1">
    <citation type="submission" date="2010-08" db="EMBL/GenBank/DDBJ databases">
        <authorList>
            <consortium name="Caenorhabditis japonica Sequencing Consortium"/>
            <person name="Wilson R.K."/>
        </authorList>
    </citation>
    <scope>NUCLEOTIDE SEQUENCE [LARGE SCALE GENOMIC DNA]</scope>
    <source>
        <strain evidence="2">DF5081</strain>
    </source>
</reference>
<proteinExistence type="predicted"/>
<evidence type="ECO:0000313" key="1">
    <source>
        <dbReference type="EnsemblMetazoa" id="CJA20512.1"/>
    </source>
</evidence>
<organism evidence="1 2">
    <name type="scientific">Caenorhabditis japonica</name>
    <dbReference type="NCBI Taxonomy" id="281687"/>
    <lineage>
        <taxon>Eukaryota</taxon>
        <taxon>Metazoa</taxon>
        <taxon>Ecdysozoa</taxon>
        <taxon>Nematoda</taxon>
        <taxon>Chromadorea</taxon>
        <taxon>Rhabditida</taxon>
        <taxon>Rhabditina</taxon>
        <taxon>Rhabditomorpha</taxon>
        <taxon>Rhabditoidea</taxon>
        <taxon>Rhabditidae</taxon>
        <taxon>Peloderinae</taxon>
        <taxon>Caenorhabditis</taxon>
    </lineage>
</organism>
<evidence type="ECO:0000313" key="2">
    <source>
        <dbReference type="Proteomes" id="UP000005237"/>
    </source>
</evidence>
<name>A0A8R1I523_CAEJA</name>
<dbReference type="EnsemblMetazoa" id="CJA20512.1">
    <property type="protein sequence ID" value="CJA20512.1"/>
    <property type="gene ID" value="WBGene00176084"/>
</dbReference>
<accession>A0A8R1I523</accession>
<sequence length="89" mass="10042">MAKAYNILRALAGAKWGSNKETMLRTFKAIIKPLATYAGPAWHQLMSETQKKKLERQYVGGLKACCGLTKDTPLGVNWQKTLRKNTKKF</sequence>
<dbReference type="AlphaFoldDB" id="A0A8R1I523"/>
<keyword evidence="2" id="KW-1185">Reference proteome</keyword>